<feature type="transmembrane region" description="Helical" evidence="1">
    <location>
        <begin position="626"/>
        <end position="654"/>
    </location>
</feature>
<proteinExistence type="predicted"/>
<comment type="caution">
    <text evidence="2">The sequence shown here is derived from an EMBL/GenBank/DDBJ whole genome shotgun (WGS) entry which is preliminary data.</text>
</comment>
<sequence length="659" mass="76631">MILNKKFRIEFYFLTLLIIIASSLNNISSITIYSHEQAIRETKYFPARLETGRVRIEGVNYTISFAEFAIVGRYYVGVEELVRLVTVDYNLVVIDFNGTTVVNITLIKMSRDKWIKPDFKLLAHRDSSILIFKNTIYYIFNLDKYQPVVDKIELIGEEVTYYKAIDRFIFVFTNYQVFCLWSGLIFNSLLRTGFRVFESYLFNNTLYIFTYNQDVTGRYWLYVEKHEIKIEEQRMYFANYVELGYTSFLNKYSIGLTNDSLIYIDIAGRNIYKYDLKNISRLVGQINIGDLCIVTGFVVNEYISLITGCDVIKYINIYDTNLTLIQRIALPYIADFERIVRNIELSYGLMNKYLTVYINTTIGLSIFLTIDLKYGLLNTFIYDSRQSNETIIRFQFINSGSLFLLETINMYRRNTSNIYIVSVDFKYAVKITDVSKLYFIREGVVETTIYYYRLYSLMYLKVSGTAVVIVYGPPSIIVYTNYGNITNTYHILTTPSIFNIEAERMGIKCIPIRGYNGPVELYDFVNIVFENNKLYYINTTEFSATLMLTGSPALIVFKDYNSGLSFVIEHQGGTSVYYLPPLYYSIEVIHGNIVIAKTDIFLERNTTTYLNIDDIIKNYSIQGNSFFYFILNNMVPILIVLVVILISLLIAGIISIRRS</sequence>
<evidence type="ECO:0000313" key="2">
    <source>
        <dbReference type="EMBL" id="HGM59185.1"/>
    </source>
</evidence>
<organism evidence="2">
    <name type="scientific">Staphylothermus marinus</name>
    <dbReference type="NCBI Taxonomy" id="2280"/>
    <lineage>
        <taxon>Archaea</taxon>
        <taxon>Thermoproteota</taxon>
        <taxon>Thermoprotei</taxon>
        <taxon>Desulfurococcales</taxon>
        <taxon>Desulfurococcaceae</taxon>
        <taxon>Staphylothermus</taxon>
    </lineage>
</organism>
<keyword evidence="1" id="KW-0812">Transmembrane</keyword>
<name>A0A7C4H9X5_STAMA</name>
<dbReference type="EMBL" id="DTBJ01000055">
    <property type="protein sequence ID" value="HGM59185.1"/>
    <property type="molecule type" value="Genomic_DNA"/>
</dbReference>
<accession>A0A7C4H9X5</accession>
<reference evidence="2" key="1">
    <citation type="journal article" date="2020" name="mSystems">
        <title>Genome- and Community-Level Interaction Insights into Carbon Utilization and Element Cycling Functions of Hydrothermarchaeota in Hydrothermal Sediment.</title>
        <authorList>
            <person name="Zhou Z."/>
            <person name="Liu Y."/>
            <person name="Xu W."/>
            <person name="Pan J."/>
            <person name="Luo Z.H."/>
            <person name="Li M."/>
        </authorList>
    </citation>
    <scope>NUCLEOTIDE SEQUENCE [LARGE SCALE GENOMIC DNA]</scope>
    <source>
        <strain evidence="2">SpSt-642</strain>
    </source>
</reference>
<keyword evidence="1" id="KW-1133">Transmembrane helix</keyword>
<protein>
    <submittedName>
        <fullName evidence="2">Uncharacterized protein</fullName>
    </submittedName>
</protein>
<evidence type="ECO:0000256" key="1">
    <source>
        <dbReference type="SAM" id="Phobius"/>
    </source>
</evidence>
<dbReference type="AlphaFoldDB" id="A0A7C4H9X5"/>
<keyword evidence="1" id="KW-0472">Membrane</keyword>
<gene>
    <name evidence="2" type="ORF">ENU14_06360</name>
</gene>